<dbReference type="Gene3D" id="1.20.1270.10">
    <property type="match status" value="1"/>
</dbReference>
<dbReference type="InterPro" id="IPR029048">
    <property type="entry name" value="HSP70_C_sf"/>
</dbReference>
<accession>A0A645JLZ3</accession>
<gene>
    <name evidence="2" type="primary">dnaK_57</name>
    <name evidence="2" type="ORF">SDC9_211505</name>
</gene>
<proteinExistence type="predicted"/>
<comment type="caution">
    <text evidence="2">The sequence shown here is derived from an EMBL/GenBank/DDBJ whole genome shotgun (WGS) entry which is preliminary data.</text>
</comment>
<feature type="compositionally biased region" description="Gly residues" evidence="1">
    <location>
        <begin position="61"/>
        <end position="81"/>
    </location>
</feature>
<dbReference type="EMBL" id="VSSQ01143614">
    <property type="protein sequence ID" value="MPN63739.1"/>
    <property type="molecule type" value="Genomic_DNA"/>
</dbReference>
<protein>
    <submittedName>
        <fullName evidence="2">Chaperone protein DnaK</fullName>
    </submittedName>
</protein>
<dbReference type="SUPFAM" id="SSF100934">
    <property type="entry name" value="Heat shock protein 70kD (HSP70), C-terminal subdomain"/>
    <property type="match status" value="1"/>
</dbReference>
<feature type="region of interest" description="Disordered" evidence="1">
    <location>
        <begin position="57"/>
        <end position="105"/>
    </location>
</feature>
<organism evidence="2">
    <name type="scientific">bioreactor metagenome</name>
    <dbReference type="NCBI Taxonomy" id="1076179"/>
    <lineage>
        <taxon>unclassified sequences</taxon>
        <taxon>metagenomes</taxon>
        <taxon>ecological metagenomes</taxon>
    </lineage>
</organism>
<sequence length="105" mass="10962">MSELGDKVGPEDKTKIQAGIDKLRETMKGSDIAAIKSATEELTQAVYAVSEKIYQQNPGAAQGGPQAGPGGPDAGAQGGAQSGQQYYDADYKVVDDDDKKNGENK</sequence>
<dbReference type="AlphaFoldDB" id="A0A645JLZ3"/>
<feature type="compositionally biased region" description="Basic and acidic residues" evidence="1">
    <location>
        <begin position="89"/>
        <end position="105"/>
    </location>
</feature>
<evidence type="ECO:0000256" key="1">
    <source>
        <dbReference type="SAM" id="MobiDB-lite"/>
    </source>
</evidence>
<name>A0A645JLZ3_9ZZZZ</name>
<reference evidence="2" key="1">
    <citation type="submission" date="2019-08" db="EMBL/GenBank/DDBJ databases">
        <authorList>
            <person name="Kucharzyk K."/>
            <person name="Murdoch R.W."/>
            <person name="Higgins S."/>
            <person name="Loffler F."/>
        </authorList>
    </citation>
    <scope>NUCLEOTIDE SEQUENCE</scope>
</reference>
<evidence type="ECO:0000313" key="2">
    <source>
        <dbReference type="EMBL" id="MPN63739.1"/>
    </source>
</evidence>